<feature type="compositionally biased region" description="Gly residues" evidence="10">
    <location>
        <begin position="560"/>
        <end position="570"/>
    </location>
</feature>
<evidence type="ECO:0000256" key="3">
    <source>
        <dbReference type="ARBA" id="ARBA00022723"/>
    </source>
</evidence>
<organism evidence="11 12">
    <name type="scientific">Volvox reticuliferus</name>
    <dbReference type="NCBI Taxonomy" id="1737510"/>
    <lineage>
        <taxon>Eukaryota</taxon>
        <taxon>Viridiplantae</taxon>
        <taxon>Chlorophyta</taxon>
        <taxon>core chlorophytes</taxon>
        <taxon>Chlorophyceae</taxon>
        <taxon>CS clade</taxon>
        <taxon>Chlamydomonadales</taxon>
        <taxon>Volvocaceae</taxon>
        <taxon>Volvox</taxon>
    </lineage>
</organism>
<evidence type="ECO:0000256" key="4">
    <source>
        <dbReference type="ARBA" id="ARBA00022771"/>
    </source>
</evidence>
<evidence type="ECO:0000313" key="12">
    <source>
        <dbReference type="Proteomes" id="UP000722791"/>
    </source>
</evidence>
<evidence type="ECO:0008006" key="13">
    <source>
        <dbReference type="Google" id="ProtNLM"/>
    </source>
</evidence>
<name>A0A8J4GS33_9CHLO</name>
<evidence type="ECO:0000256" key="5">
    <source>
        <dbReference type="ARBA" id="ARBA00022833"/>
    </source>
</evidence>
<feature type="region of interest" description="Disordered" evidence="10">
    <location>
        <begin position="621"/>
        <end position="656"/>
    </location>
</feature>
<feature type="compositionally biased region" description="Basic and acidic residues" evidence="10">
    <location>
        <begin position="544"/>
        <end position="558"/>
    </location>
</feature>
<dbReference type="AlphaFoldDB" id="A0A8J4GS33"/>
<feature type="compositionally biased region" description="Polar residues" evidence="10">
    <location>
        <begin position="624"/>
        <end position="636"/>
    </location>
</feature>
<dbReference type="GO" id="GO:0008270">
    <property type="term" value="F:zinc ion binding"/>
    <property type="evidence" value="ECO:0007669"/>
    <property type="project" value="UniProtKB-KW"/>
</dbReference>
<evidence type="ECO:0000256" key="7">
    <source>
        <dbReference type="ARBA" id="ARBA00023125"/>
    </source>
</evidence>
<reference evidence="11" key="1">
    <citation type="journal article" date="2021" name="Proc. Natl. Acad. Sci. U.S.A.">
        <title>Three genomes in the algal genus Volvox reveal the fate of a haploid sex-determining region after a transition to homothallism.</title>
        <authorList>
            <person name="Yamamoto K."/>
            <person name="Hamaji T."/>
            <person name="Kawai-Toyooka H."/>
            <person name="Matsuzaki R."/>
            <person name="Takahashi F."/>
            <person name="Nishimura Y."/>
            <person name="Kawachi M."/>
            <person name="Noguchi H."/>
            <person name="Minakuchi Y."/>
            <person name="Umen J.G."/>
            <person name="Toyoda A."/>
            <person name="Nozaki H."/>
        </authorList>
    </citation>
    <scope>NUCLEOTIDE SEQUENCE</scope>
    <source>
        <strain evidence="11">NIES-3785</strain>
    </source>
</reference>
<sequence length="804" mass="87608">MPLFCTGCLSTNLSLVNSTYVCDECGMQTEMVEVESCAFEMATHARRAFRGVSAATLAECRAEAEPHKAVATDASQHEEVINLTEYDEKAVMAEMKYVAELYVRALQSLVRAQADALVDRFGGPPECRALMRSIWFAFVPFTGLLDADSRVGGTLVHGYLDAGGYPVIAREGCLWESFKACGHPIGSERLKNLSRFHFSGAGRIDWHSIRLNLYIRKLLPPSITLAMAMLTCLMLRMPVTPMDVVRWAYDQSLPYQDLRVRATPLIERAPVHVSGRLLQTPTAPNPTLLLAGAVEMAALLGFEIPPLNVDGLLVKMTDSLGLPRAVSLVSRELYRIHLPAAPLLHPHALSIRGTNPYMPLAALVFASLKICYGLDNRGAAERVTVEQLRKKGTARKRRADDMQKKTASAPPGCEIAQPLLPGVPPMVLPPGGWPAWADEKTGKGLRIPFVDTPQSALQASHLPYGELRAYMEGTAQYLSMFTYSRKMEKQCFDDQKLCMALDVMSHAVLKSQSQMKAPAAAAASAAVPSAAFTSSVEAAAAGTRAHEGMRGGDGRAGHCTEGGGSQGGPPGCVATAEEPARASGVDVGEVRTHDHWRQVKIAVAGPTAAAMAGLSHVVPRGPGLQQSVLDQPSPTASLKDHNGGTSSGSETPAVDISWPKSSVVQSKLRPRGLGLVASTVRLAPKEPWVHARFILEGHQMHADAFAVVGMLAWLYCVKFQEMLRWVQALVMEMAETDEFARRTTRLMRAGMPDAEALEMGFNEKPRITEWRRMIKDEVYQMKNIEEEEEPVGKRKRRESSRGRG</sequence>
<evidence type="ECO:0000256" key="10">
    <source>
        <dbReference type="SAM" id="MobiDB-lite"/>
    </source>
</evidence>
<evidence type="ECO:0000256" key="9">
    <source>
        <dbReference type="ARBA" id="ARBA00023242"/>
    </source>
</evidence>
<comment type="subcellular location">
    <subcellularLocation>
        <location evidence="1">Nucleus</location>
        <location evidence="1">Nucleolus</location>
    </subcellularLocation>
</comment>
<dbReference type="GO" id="GO:0070860">
    <property type="term" value="C:RNA polymerase I core factor complex"/>
    <property type="evidence" value="ECO:0007669"/>
    <property type="project" value="InterPro"/>
</dbReference>
<keyword evidence="9" id="KW-0539">Nucleus</keyword>
<accession>A0A8J4GS33</accession>
<gene>
    <name evidence="11" type="ORF">Vretimale_15621</name>
</gene>
<evidence type="ECO:0000256" key="6">
    <source>
        <dbReference type="ARBA" id="ARBA00023015"/>
    </source>
</evidence>
<feature type="non-terminal residue" evidence="11">
    <location>
        <position position="1"/>
    </location>
</feature>
<dbReference type="GO" id="GO:0042790">
    <property type="term" value="P:nucleolar large rRNA transcription by RNA polymerase I"/>
    <property type="evidence" value="ECO:0007669"/>
    <property type="project" value="TreeGrafter"/>
</dbReference>
<keyword evidence="8" id="KW-0804">Transcription</keyword>
<dbReference type="GO" id="GO:0001164">
    <property type="term" value="F:RNA polymerase I core promoter sequence-specific DNA binding"/>
    <property type="evidence" value="ECO:0007669"/>
    <property type="project" value="InterPro"/>
</dbReference>
<proteinExistence type="inferred from homology"/>
<dbReference type="PANTHER" id="PTHR31576">
    <property type="entry name" value="TATA BOX-BINDING PROTEIN-ASSOCIATED FACTOR RNA POLYMERASE I SUBUNIT B"/>
    <property type="match status" value="1"/>
</dbReference>
<dbReference type="Proteomes" id="UP000722791">
    <property type="component" value="Unassembled WGS sequence"/>
</dbReference>
<feature type="region of interest" description="Disordered" evidence="10">
    <location>
        <begin position="543"/>
        <end position="573"/>
    </location>
</feature>
<protein>
    <recommendedName>
        <fullName evidence="13">TATA box-binding protein-associated factor RNA polymerase I subunit B</fullName>
    </recommendedName>
</protein>
<dbReference type="PANTHER" id="PTHR31576:SF2">
    <property type="entry name" value="TATA BOX-BINDING PROTEIN-ASSOCIATED FACTOR RNA POLYMERASE I SUBUNIT B"/>
    <property type="match status" value="1"/>
</dbReference>
<feature type="region of interest" description="Disordered" evidence="10">
    <location>
        <begin position="785"/>
        <end position="804"/>
    </location>
</feature>
<keyword evidence="7" id="KW-0238">DNA-binding</keyword>
<comment type="similarity">
    <text evidence="2">Belongs to the RRN7/TAF1B family.</text>
</comment>
<comment type="caution">
    <text evidence="11">The sequence shown here is derived from an EMBL/GenBank/DDBJ whole genome shotgun (WGS) entry which is preliminary data.</text>
</comment>
<evidence type="ECO:0000313" key="11">
    <source>
        <dbReference type="EMBL" id="GIM12235.1"/>
    </source>
</evidence>
<dbReference type="EMBL" id="BNCQ01000042">
    <property type="protein sequence ID" value="GIM12235.1"/>
    <property type="molecule type" value="Genomic_DNA"/>
</dbReference>
<evidence type="ECO:0000256" key="1">
    <source>
        <dbReference type="ARBA" id="ARBA00004604"/>
    </source>
</evidence>
<keyword evidence="4" id="KW-0863">Zinc-finger</keyword>
<feature type="region of interest" description="Disordered" evidence="10">
    <location>
        <begin position="391"/>
        <end position="413"/>
    </location>
</feature>
<keyword evidence="6" id="KW-0805">Transcription regulation</keyword>
<keyword evidence="5" id="KW-0862">Zinc</keyword>
<dbReference type="InterPro" id="IPR033599">
    <property type="entry name" value="TAF1B/Rrn7"/>
</dbReference>
<evidence type="ECO:0000256" key="8">
    <source>
        <dbReference type="ARBA" id="ARBA00023163"/>
    </source>
</evidence>
<evidence type="ECO:0000256" key="2">
    <source>
        <dbReference type="ARBA" id="ARBA00006899"/>
    </source>
</evidence>
<keyword evidence="3" id="KW-0479">Metal-binding</keyword>